<keyword evidence="1" id="KW-0732">Signal</keyword>
<dbReference type="KEGG" id="sch:Sphch_1480"/>
<feature type="chain" id="PRO_5003333884" evidence="1">
    <location>
        <begin position="24"/>
        <end position="287"/>
    </location>
</feature>
<protein>
    <submittedName>
        <fullName evidence="2">Putative YapH protein</fullName>
    </submittedName>
</protein>
<dbReference type="HOGENOM" id="CLU_1073138_0_0_5"/>
<proteinExistence type="predicted"/>
<evidence type="ECO:0000256" key="1">
    <source>
        <dbReference type="SAM" id="SignalP"/>
    </source>
</evidence>
<evidence type="ECO:0000313" key="3">
    <source>
        <dbReference type="Proteomes" id="UP000007150"/>
    </source>
</evidence>
<accession>F6EY62</accession>
<dbReference type="STRING" id="690566.Sphch_1480"/>
<gene>
    <name evidence="2" type="ORF">Sphch_1480</name>
</gene>
<keyword evidence="3" id="KW-1185">Reference proteome</keyword>
<reference evidence="2 3" key="1">
    <citation type="submission" date="2011-05" db="EMBL/GenBank/DDBJ databases">
        <title>Complete sequence of chromosome 1 of Sphingobium chlorophenolicum L-1.</title>
        <authorList>
            <consortium name="US DOE Joint Genome Institute"/>
            <person name="Lucas S."/>
            <person name="Han J."/>
            <person name="Lapidus A."/>
            <person name="Cheng J.-F."/>
            <person name="Goodwin L."/>
            <person name="Pitluck S."/>
            <person name="Peters L."/>
            <person name="Daligault H."/>
            <person name="Han C."/>
            <person name="Tapia R."/>
            <person name="Land M."/>
            <person name="Hauser L."/>
            <person name="Kyrpides N."/>
            <person name="Ivanova N."/>
            <person name="Pagani I."/>
            <person name="Turner P."/>
            <person name="Copley S."/>
            <person name="Woyke T."/>
        </authorList>
    </citation>
    <scope>NUCLEOTIDE SEQUENCE [LARGE SCALE GENOMIC DNA]</scope>
    <source>
        <strain evidence="2 3">L-1</strain>
    </source>
</reference>
<feature type="signal peptide" evidence="1">
    <location>
        <begin position="1"/>
        <end position="23"/>
    </location>
</feature>
<organism evidence="2 3">
    <name type="scientific">Sphingobium chlorophenolicum L-1</name>
    <dbReference type="NCBI Taxonomy" id="690566"/>
    <lineage>
        <taxon>Bacteria</taxon>
        <taxon>Pseudomonadati</taxon>
        <taxon>Pseudomonadota</taxon>
        <taxon>Alphaproteobacteria</taxon>
        <taxon>Sphingomonadales</taxon>
        <taxon>Sphingomonadaceae</taxon>
        <taxon>Sphingobium</taxon>
    </lineage>
</organism>
<dbReference type="Proteomes" id="UP000007150">
    <property type="component" value="Chromosome 1"/>
</dbReference>
<dbReference type="RefSeq" id="WP_013847428.1">
    <property type="nucleotide sequence ID" value="NC_015593.1"/>
</dbReference>
<evidence type="ECO:0000313" key="2">
    <source>
        <dbReference type="EMBL" id="AEG49168.1"/>
    </source>
</evidence>
<dbReference type="EMBL" id="CP002798">
    <property type="protein sequence ID" value="AEG49168.1"/>
    <property type="molecule type" value="Genomic_DNA"/>
</dbReference>
<dbReference type="AlphaFoldDB" id="F6EY62"/>
<sequence precursor="true">MRNRFIKKCCFIGAAPWTSGVQAAPCSLPNAISNGQVADAAKVMDNFNAVVDCAENAVTTTGSPAPGGIAVFSGSQTIAPGNLSGDVSTSGGTITLLANTGVTAGSYVNATITVDAKGRITAASSSSGGSGGGSIPQRLYGYGIRGNSSDVLTSGYIAGIQIAVPAGETINRLGFWGANSTTAQWRMGIYSDNGGVPGSLITDTGSLKVGITEGLNIANLTNTFANAGQVPILVWIVVVPTVSNFTVYKDGTKAVRYWNNGGATLPANAPGATTSGTNGWAMFALAD</sequence>
<name>F6EY62_SPHCR</name>